<dbReference type="EC" id="3.1.3.16" evidence="6"/>
<dbReference type="EnsemblMetazoa" id="PHUM270320-RA">
    <property type="protein sequence ID" value="PHUM270320-PA"/>
    <property type="gene ID" value="PHUM270320"/>
</dbReference>
<feature type="signal peptide" evidence="4">
    <location>
        <begin position="1"/>
        <end position="18"/>
    </location>
</feature>
<dbReference type="SMART" id="SM00369">
    <property type="entry name" value="LRR_TYP"/>
    <property type="match status" value="32"/>
</dbReference>
<dbReference type="SMART" id="SM00365">
    <property type="entry name" value="LRR_SD22"/>
    <property type="match status" value="12"/>
</dbReference>
<feature type="domain" description="LRRCT" evidence="5">
    <location>
        <begin position="1152"/>
        <end position="1218"/>
    </location>
</feature>
<sequence>MEMILVTWILVHIALVFGQTVGPCSFNTMCTCKTDPEMSYKSLKDIACVGVPFVKLPDFPHKLVLFLDVVSSGLEIIENESFGSLQVESLRLISNKISHVSEKTFSVMTTVLKSLDLSFNELDEIPFDALQSLQTLEWINLHRYVFFSLSLLLKNDITELPKSTTTNENVGGIVYNVQSFADFESLTWINLDDNKLTTIPENSLPITLQTLSASHNFLSHFPMEAIEKMPSLSWLYLNGNYIENIPHVGFKHKTKLDKLDLRENDIRELTKTIFNGSITIKDLLLDFNYIQTLPPQVFRGLNLRSLHMTNNRLKEISSKSFIGLGPYLELLDLENNYLNGIPKALKQLKRLKLFYIPNNNITEINDDDFESFSNVLKALSLARNNLDFIPFNALRDCVKLSHLNIGYNRISRINESDFDNWGEKLHTLILRSNRLTELPANVFRKTPQLKELSLSFNKLHYIHEQAFADLINLESLEASFGITSEDFPKNHLKPLKNLIWLSLDNNQIRTIKSDSFLRFTKLQYLNLESNRLDKIETDLFPGSVLQDLRDVRLSYNNIIEIEENGFSNLKSLQTLLLNGNKLKKLNGYTFNDLNNLMALSLTNNKIKTISPNTFVNLPNLMRLELQFNQLKMVSLHSFLNVTNSEAPMLFNLSYNQIVNLTTGYTGNEIYVKVLDLSHNNIQEIPINCLQNFGKSLKTLNLGYNALTKLVRNAFEELKLLEVLNLEHNKIIKIDRKGFYGLDLLQIINLSENKIDQLQTDQFKNLDNLRYLDLSKNRIRSVSREIFQNTRLEYLLLSSNDFVVVPNNALSEIGYTLRHLDISNNHIEHLDSTMFREIPFLTHLNLSNNRLTILPDNVFIWVGNILVLDLSNNRLRSNFKELFHNIQKLKRLKLSNTGLINVPTLPLPNLTELDLSYNYIETLYVSSVEYLMKLRTFILNNNKLNHLPSKIWNYMPLLKRLDISYNPIKIITKDSFIGLKNLQELDVSNLKSLERFDSDSFIRLKILSKIKIQTWPQIEKYRFRLGNLLANVPSLKHLTVEIMESHLTDQLLGSFNPKLNNLEISGNNLRSIEMEAFEGIEEVNELTLRIRNTSLRTLKPGVFHRLQNIPHLTLDLSRNKFKSLSPYSIYPDHISYQNIRTKVIAGGLTLDDNPLICDCGLTWLGYWLRRWLRETVQIHTVVLEVAQQMNDLIRGATCMDSSGRRIPIVDLYPEDLSCHASALSRGGSERVRPSFLVWIFFIYILRFIL</sequence>
<dbReference type="Gene3D" id="3.80.10.10">
    <property type="entry name" value="Ribonuclease Inhibitor"/>
    <property type="match status" value="10"/>
</dbReference>
<dbReference type="GeneID" id="8238955"/>
<dbReference type="OMA" id="ECDCEIA"/>
<keyword evidence="1" id="KW-0433">Leucine-rich repeat</keyword>
<dbReference type="AlphaFoldDB" id="E0VKV3"/>
<proteinExistence type="predicted"/>
<dbReference type="RefSeq" id="XP_002426747.1">
    <property type="nucleotide sequence ID" value="XM_002426702.1"/>
</dbReference>
<dbReference type="VEuPathDB" id="VectorBase:PHUM270320"/>
<dbReference type="PANTHER" id="PTHR24373:SF378">
    <property type="entry name" value="FI03225P-RELATED"/>
    <property type="match status" value="1"/>
</dbReference>
<dbReference type="EMBL" id="AAZO01003124">
    <property type="status" value="NOT_ANNOTATED_CDS"/>
    <property type="molecule type" value="Genomic_DNA"/>
</dbReference>
<dbReference type="GO" id="GO:0071944">
    <property type="term" value="C:cell periphery"/>
    <property type="evidence" value="ECO:0007669"/>
    <property type="project" value="UniProtKB-ARBA"/>
</dbReference>
<keyword evidence="2 4" id="KW-0732">Signal</keyword>
<dbReference type="InParanoid" id="E0VKV3"/>
<dbReference type="SUPFAM" id="SSF52058">
    <property type="entry name" value="L domain-like"/>
    <property type="match status" value="6"/>
</dbReference>
<evidence type="ECO:0000313" key="6">
    <source>
        <dbReference type="EMBL" id="EEB14009.1"/>
    </source>
</evidence>
<dbReference type="InterPro" id="IPR003591">
    <property type="entry name" value="Leu-rich_rpt_typical-subtyp"/>
</dbReference>
<evidence type="ECO:0000256" key="4">
    <source>
        <dbReference type="SAM" id="SignalP"/>
    </source>
</evidence>
<dbReference type="SMART" id="SM00082">
    <property type="entry name" value="LRRCT"/>
    <property type="match status" value="1"/>
</dbReference>
<dbReference type="Proteomes" id="UP000009046">
    <property type="component" value="Unassembled WGS sequence"/>
</dbReference>
<reference evidence="7" key="3">
    <citation type="submission" date="2020-05" db="UniProtKB">
        <authorList>
            <consortium name="EnsemblMetazoa"/>
        </authorList>
    </citation>
    <scope>IDENTIFICATION</scope>
    <source>
        <strain evidence="7">USDA</strain>
    </source>
</reference>
<protein>
    <submittedName>
        <fullName evidence="6 7">Chaoptin, putative</fullName>
        <ecNumber evidence="6">3.1.3.16</ecNumber>
    </submittedName>
</protein>
<dbReference type="FunFam" id="3.80.10.10:FF:001164">
    <property type="entry name" value="GH01279p"/>
    <property type="match status" value="2"/>
</dbReference>
<keyword evidence="3" id="KW-0677">Repeat</keyword>
<dbReference type="Pfam" id="PF13855">
    <property type="entry name" value="LRR_8"/>
    <property type="match status" value="12"/>
</dbReference>
<dbReference type="InterPro" id="IPR001611">
    <property type="entry name" value="Leu-rich_rpt"/>
</dbReference>
<reference evidence="6" key="2">
    <citation type="submission" date="2007-04" db="EMBL/GenBank/DDBJ databases">
        <title>The genome of the human body louse.</title>
        <authorList>
            <consortium name="The Human Body Louse Genome Consortium"/>
            <person name="Kirkness E."/>
            <person name="Walenz B."/>
            <person name="Hass B."/>
            <person name="Bruggner R."/>
            <person name="Strausberg R."/>
        </authorList>
    </citation>
    <scope>NUCLEOTIDE SEQUENCE</scope>
    <source>
        <strain evidence="6">USDA</strain>
    </source>
</reference>
<dbReference type="CTD" id="8238955"/>
<evidence type="ECO:0000259" key="5">
    <source>
        <dbReference type="SMART" id="SM00082"/>
    </source>
</evidence>
<dbReference type="STRING" id="121224.E0VKV3"/>
<accession>E0VKV3</accession>
<dbReference type="KEGG" id="phu:Phum_PHUM270320"/>
<dbReference type="PROSITE" id="PS51450">
    <property type="entry name" value="LRR"/>
    <property type="match status" value="13"/>
</dbReference>
<reference evidence="6" key="1">
    <citation type="submission" date="2007-04" db="EMBL/GenBank/DDBJ databases">
        <title>Annotation of Pediculus humanus corporis strain USDA.</title>
        <authorList>
            <person name="Kirkness E."/>
            <person name="Hannick L."/>
            <person name="Hass B."/>
            <person name="Bruggner R."/>
            <person name="Lawson D."/>
            <person name="Bidwell S."/>
            <person name="Joardar V."/>
            <person name="Caler E."/>
            <person name="Walenz B."/>
            <person name="Inman J."/>
            <person name="Schobel S."/>
            <person name="Galinsky K."/>
            <person name="Amedeo P."/>
            <person name="Strausberg R."/>
        </authorList>
    </citation>
    <scope>NUCLEOTIDE SEQUENCE</scope>
    <source>
        <strain evidence="6">USDA</strain>
    </source>
</reference>
<dbReference type="FunCoup" id="E0VKV3">
    <property type="interactions" value="35"/>
</dbReference>
<dbReference type="eggNOG" id="KOG0619">
    <property type="taxonomic scope" value="Eukaryota"/>
</dbReference>
<organism>
    <name type="scientific">Pediculus humanus subsp. corporis</name>
    <name type="common">Body louse</name>
    <dbReference type="NCBI Taxonomy" id="121224"/>
    <lineage>
        <taxon>Eukaryota</taxon>
        <taxon>Metazoa</taxon>
        <taxon>Ecdysozoa</taxon>
        <taxon>Arthropoda</taxon>
        <taxon>Hexapoda</taxon>
        <taxon>Insecta</taxon>
        <taxon>Pterygota</taxon>
        <taxon>Neoptera</taxon>
        <taxon>Paraneoptera</taxon>
        <taxon>Psocodea</taxon>
        <taxon>Troctomorpha</taxon>
        <taxon>Phthiraptera</taxon>
        <taxon>Anoplura</taxon>
        <taxon>Pediculidae</taxon>
        <taxon>Pediculus</taxon>
    </lineage>
</organism>
<dbReference type="InterPro" id="IPR032675">
    <property type="entry name" value="LRR_dom_sf"/>
</dbReference>
<keyword evidence="8" id="KW-1185">Reference proteome</keyword>
<dbReference type="EMBL" id="DS235252">
    <property type="protein sequence ID" value="EEB14009.1"/>
    <property type="molecule type" value="Genomic_DNA"/>
</dbReference>
<evidence type="ECO:0000256" key="1">
    <source>
        <dbReference type="ARBA" id="ARBA00022614"/>
    </source>
</evidence>
<dbReference type="InterPro" id="IPR000483">
    <property type="entry name" value="Cys-rich_flank_reg_C"/>
</dbReference>
<evidence type="ECO:0000313" key="7">
    <source>
        <dbReference type="EnsemblMetazoa" id="PHUM270320-PA"/>
    </source>
</evidence>
<dbReference type="InterPro" id="IPR050328">
    <property type="entry name" value="Dev_Immune_Receptor"/>
</dbReference>
<keyword evidence="6" id="KW-0378">Hydrolase</keyword>
<name>E0VKV3_PEDHC</name>
<dbReference type="HOGENOM" id="CLU_006060_1_0_1"/>
<feature type="chain" id="PRO_5011412609" evidence="4">
    <location>
        <begin position="19"/>
        <end position="1248"/>
    </location>
</feature>
<gene>
    <name evidence="7" type="primary">8238955</name>
    <name evidence="6" type="ORF">Phum_PHUM270320</name>
</gene>
<evidence type="ECO:0000256" key="3">
    <source>
        <dbReference type="ARBA" id="ARBA00022737"/>
    </source>
</evidence>
<dbReference type="EMBL" id="AAZO01003123">
    <property type="status" value="NOT_ANNOTATED_CDS"/>
    <property type="molecule type" value="Genomic_DNA"/>
</dbReference>
<evidence type="ECO:0000256" key="2">
    <source>
        <dbReference type="ARBA" id="ARBA00022729"/>
    </source>
</evidence>
<dbReference type="SMART" id="SM00364">
    <property type="entry name" value="LRR_BAC"/>
    <property type="match status" value="10"/>
</dbReference>
<dbReference type="GO" id="GO:0004722">
    <property type="term" value="F:protein serine/threonine phosphatase activity"/>
    <property type="evidence" value="ECO:0007669"/>
    <property type="project" value="UniProtKB-EC"/>
</dbReference>
<dbReference type="OrthoDB" id="10022853at2759"/>
<evidence type="ECO:0000313" key="8">
    <source>
        <dbReference type="Proteomes" id="UP000009046"/>
    </source>
</evidence>
<dbReference type="PANTHER" id="PTHR24373">
    <property type="entry name" value="SLIT RELATED LEUCINE-RICH REPEAT NEURONAL PROTEIN"/>
    <property type="match status" value="1"/>
</dbReference>